<keyword evidence="1" id="KW-1133">Transmembrane helix</keyword>
<comment type="caution">
    <text evidence="3">The sequence shown here is derived from an EMBL/GenBank/DDBJ whole genome shotgun (WGS) entry which is preliminary data.</text>
</comment>
<reference evidence="3" key="1">
    <citation type="journal article" date="2015" name="Nature">
        <title>Complex archaea that bridge the gap between prokaryotes and eukaryotes.</title>
        <authorList>
            <person name="Spang A."/>
            <person name="Saw J.H."/>
            <person name="Jorgensen S.L."/>
            <person name="Zaremba-Niedzwiedzka K."/>
            <person name="Martijn J."/>
            <person name="Lind A.E."/>
            <person name="van Eijk R."/>
            <person name="Schleper C."/>
            <person name="Guy L."/>
            <person name="Ettema T.J."/>
        </authorList>
    </citation>
    <scope>NUCLEOTIDE SEQUENCE</scope>
</reference>
<dbReference type="AlphaFoldDB" id="A0A0F9XMZ2"/>
<accession>A0A0F9XMZ2</accession>
<gene>
    <name evidence="3" type="ORF">LCGC14_0197320</name>
</gene>
<organism evidence="3">
    <name type="scientific">marine sediment metagenome</name>
    <dbReference type="NCBI Taxonomy" id="412755"/>
    <lineage>
        <taxon>unclassified sequences</taxon>
        <taxon>metagenomes</taxon>
        <taxon>ecological metagenomes</taxon>
    </lineage>
</organism>
<dbReference type="PANTHER" id="PTHR34473:SF2">
    <property type="entry name" value="UPF0699 TRANSMEMBRANE PROTEIN YDBT"/>
    <property type="match status" value="1"/>
</dbReference>
<dbReference type="Pfam" id="PF03703">
    <property type="entry name" value="bPH_2"/>
    <property type="match status" value="1"/>
</dbReference>
<evidence type="ECO:0000259" key="2">
    <source>
        <dbReference type="Pfam" id="PF03703"/>
    </source>
</evidence>
<keyword evidence="1" id="KW-0472">Membrane</keyword>
<proteinExistence type="predicted"/>
<keyword evidence="1" id="KW-0812">Transmembrane</keyword>
<sequence length="173" mass="20194">MKHLHPKAVWLFFWSFLFRSFFIILFISIWLGSLFVNLLTGEEGNLRPLIIYFLPSFFFLLAFFVLFIYFWAVWTYNNYKYQLTENVVKIERGVIAKKYSSVPYERIQNVDIHRGIIARLLGLSDLQIQTAGYSGYSRRGIATEGRLPGLDPQIAEQLQEELITRAKGTKQGL</sequence>
<dbReference type="PANTHER" id="PTHR34473">
    <property type="entry name" value="UPF0699 TRANSMEMBRANE PROTEIN YDBS"/>
    <property type="match status" value="1"/>
</dbReference>
<evidence type="ECO:0000256" key="1">
    <source>
        <dbReference type="SAM" id="Phobius"/>
    </source>
</evidence>
<dbReference type="InterPro" id="IPR005182">
    <property type="entry name" value="YdbS-like_PH"/>
</dbReference>
<evidence type="ECO:0000313" key="3">
    <source>
        <dbReference type="EMBL" id="KKN93543.1"/>
    </source>
</evidence>
<name>A0A0F9XMZ2_9ZZZZ</name>
<dbReference type="EMBL" id="LAZR01000085">
    <property type="protein sequence ID" value="KKN93543.1"/>
    <property type="molecule type" value="Genomic_DNA"/>
</dbReference>
<protein>
    <recommendedName>
        <fullName evidence="2">YdbS-like PH domain-containing protein</fullName>
    </recommendedName>
</protein>
<feature type="transmembrane region" description="Helical" evidence="1">
    <location>
        <begin position="9"/>
        <end position="30"/>
    </location>
</feature>
<feature type="transmembrane region" description="Helical" evidence="1">
    <location>
        <begin position="50"/>
        <end position="74"/>
    </location>
</feature>
<feature type="domain" description="YdbS-like PH" evidence="2">
    <location>
        <begin position="76"/>
        <end position="161"/>
    </location>
</feature>